<evidence type="ECO:0000313" key="2">
    <source>
        <dbReference type="Proteomes" id="UP000789920"/>
    </source>
</evidence>
<proteinExistence type="predicted"/>
<comment type="caution">
    <text evidence="1">The sequence shown here is derived from an EMBL/GenBank/DDBJ whole genome shotgun (WGS) entry which is preliminary data.</text>
</comment>
<dbReference type="Proteomes" id="UP000789920">
    <property type="component" value="Unassembled WGS sequence"/>
</dbReference>
<name>A0ACA9R9I9_9GLOM</name>
<evidence type="ECO:0000313" key="1">
    <source>
        <dbReference type="EMBL" id="CAG8783277.1"/>
    </source>
</evidence>
<gene>
    <name evidence="1" type="ORF">RPERSI_LOCUS17919</name>
</gene>
<reference evidence="1" key="1">
    <citation type="submission" date="2021-06" db="EMBL/GenBank/DDBJ databases">
        <authorList>
            <person name="Kallberg Y."/>
            <person name="Tangrot J."/>
            <person name="Rosling A."/>
        </authorList>
    </citation>
    <scope>NUCLEOTIDE SEQUENCE</scope>
    <source>
        <strain evidence="1">MA461A</strain>
    </source>
</reference>
<organism evidence="1 2">
    <name type="scientific">Racocetra persica</name>
    <dbReference type="NCBI Taxonomy" id="160502"/>
    <lineage>
        <taxon>Eukaryota</taxon>
        <taxon>Fungi</taxon>
        <taxon>Fungi incertae sedis</taxon>
        <taxon>Mucoromycota</taxon>
        <taxon>Glomeromycotina</taxon>
        <taxon>Glomeromycetes</taxon>
        <taxon>Diversisporales</taxon>
        <taxon>Gigasporaceae</taxon>
        <taxon>Racocetra</taxon>
    </lineage>
</organism>
<sequence>MKFCIIVFAFLLSSAINVHSYVIQRRAPISDGCARIHNEFITKQALNFSYADVKDCYESFPFDKDVASKTIDTLTGLL</sequence>
<accession>A0ACA9R9I9</accession>
<feature type="non-terminal residue" evidence="1">
    <location>
        <position position="78"/>
    </location>
</feature>
<protein>
    <submittedName>
        <fullName evidence="1">20306_t:CDS:1</fullName>
    </submittedName>
</protein>
<keyword evidence="2" id="KW-1185">Reference proteome</keyword>
<dbReference type="EMBL" id="CAJVQC010046592">
    <property type="protein sequence ID" value="CAG8783277.1"/>
    <property type="molecule type" value="Genomic_DNA"/>
</dbReference>